<dbReference type="VEuPathDB" id="TrichDB:TVAGG3_0959860"/>
<feature type="coiled-coil region" evidence="1">
    <location>
        <begin position="69"/>
        <end position="96"/>
    </location>
</feature>
<evidence type="ECO:0000313" key="2">
    <source>
        <dbReference type="EMBL" id="EAY07481.1"/>
    </source>
</evidence>
<reference evidence="2" key="2">
    <citation type="journal article" date="2007" name="Science">
        <title>Draft genome sequence of the sexually transmitted pathogen Trichomonas vaginalis.</title>
        <authorList>
            <person name="Carlton J.M."/>
            <person name="Hirt R.P."/>
            <person name="Silva J.C."/>
            <person name="Delcher A.L."/>
            <person name="Schatz M."/>
            <person name="Zhao Q."/>
            <person name="Wortman J.R."/>
            <person name="Bidwell S.L."/>
            <person name="Alsmark U.C.M."/>
            <person name="Besteiro S."/>
            <person name="Sicheritz-Ponten T."/>
            <person name="Noel C.J."/>
            <person name="Dacks J.B."/>
            <person name="Foster P.G."/>
            <person name="Simillion C."/>
            <person name="Van de Peer Y."/>
            <person name="Miranda-Saavedra D."/>
            <person name="Barton G.J."/>
            <person name="Westrop G.D."/>
            <person name="Mueller S."/>
            <person name="Dessi D."/>
            <person name="Fiori P.L."/>
            <person name="Ren Q."/>
            <person name="Paulsen I."/>
            <person name="Zhang H."/>
            <person name="Bastida-Corcuera F.D."/>
            <person name="Simoes-Barbosa A."/>
            <person name="Brown M.T."/>
            <person name="Hayes R.D."/>
            <person name="Mukherjee M."/>
            <person name="Okumura C.Y."/>
            <person name="Schneider R."/>
            <person name="Smith A.J."/>
            <person name="Vanacova S."/>
            <person name="Villalvazo M."/>
            <person name="Haas B.J."/>
            <person name="Pertea M."/>
            <person name="Feldblyum T.V."/>
            <person name="Utterback T.R."/>
            <person name="Shu C.L."/>
            <person name="Osoegawa K."/>
            <person name="de Jong P.J."/>
            <person name="Hrdy I."/>
            <person name="Horvathova L."/>
            <person name="Zubacova Z."/>
            <person name="Dolezal P."/>
            <person name="Malik S.B."/>
            <person name="Logsdon J.M. Jr."/>
            <person name="Henze K."/>
            <person name="Gupta A."/>
            <person name="Wang C.C."/>
            <person name="Dunne R.L."/>
            <person name="Upcroft J.A."/>
            <person name="Upcroft P."/>
            <person name="White O."/>
            <person name="Salzberg S.L."/>
            <person name="Tang P."/>
            <person name="Chiu C.-H."/>
            <person name="Lee Y.-S."/>
            <person name="Embley T.M."/>
            <person name="Coombs G.H."/>
            <person name="Mottram J.C."/>
            <person name="Tachezy J."/>
            <person name="Fraser-Liggett C.M."/>
            <person name="Johnson P.J."/>
        </authorList>
    </citation>
    <scope>NUCLEOTIDE SEQUENCE [LARGE SCALE GENOMIC DNA]</scope>
    <source>
        <strain evidence="2">G3</strain>
    </source>
</reference>
<dbReference type="SMR" id="A2EIQ4"/>
<dbReference type="KEGG" id="tva:4765388"/>
<keyword evidence="1" id="KW-0175">Coiled coil</keyword>
<organism evidence="2 3">
    <name type="scientific">Trichomonas vaginalis (strain ATCC PRA-98 / G3)</name>
    <dbReference type="NCBI Taxonomy" id="412133"/>
    <lineage>
        <taxon>Eukaryota</taxon>
        <taxon>Metamonada</taxon>
        <taxon>Parabasalia</taxon>
        <taxon>Trichomonadida</taxon>
        <taxon>Trichomonadidae</taxon>
        <taxon>Trichomonas</taxon>
    </lineage>
</organism>
<sequence length="183" mass="21569">MTNSFKSVSEIPVPDNLSDLERIEFNAYKQALVELEQEWLQLKNGENPDQKACQTYINDIKTKRIQQAQDRLNLRKEIIEKQAAKEKERILQQQEDYKKLLFERIIKSYHQSYNTVTSQLKELMDKDYGQFIAQNGITFPDIHNEQQVRTRMSQPEEPKIRLSSAESEQDVRLIQQILQNAGQ</sequence>
<gene>
    <name evidence="2" type="ORF">TVAG_499690</name>
</gene>
<dbReference type="AlphaFoldDB" id="A2EIQ4"/>
<accession>A2EIQ4</accession>
<proteinExistence type="predicted"/>
<reference evidence="2" key="1">
    <citation type="submission" date="2006-10" db="EMBL/GenBank/DDBJ databases">
        <authorList>
            <person name="Amadeo P."/>
            <person name="Zhao Q."/>
            <person name="Wortman J."/>
            <person name="Fraser-Liggett C."/>
            <person name="Carlton J."/>
        </authorList>
    </citation>
    <scope>NUCLEOTIDE SEQUENCE</scope>
    <source>
        <strain evidence="2">G3</strain>
    </source>
</reference>
<dbReference type="Proteomes" id="UP000001542">
    <property type="component" value="Unassembled WGS sequence"/>
</dbReference>
<dbReference type="VEuPathDB" id="TrichDB:TVAG_499690"/>
<evidence type="ECO:0000256" key="1">
    <source>
        <dbReference type="SAM" id="Coils"/>
    </source>
</evidence>
<name>A2EIQ4_TRIV3</name>
<evidence type="ECO:0000313" key="3">
    <source>
        <dbReference type="Proteomes" id="UP000001542"/>
    </source>
</evidence>
<keyword evidence="3" id="KW-1185">Reference proteome</keyword>
<dbReference type="RefSeq" id="XP_001319704.1">
    <property type="nucleotide sequence ID" value="XM_001319669.1"/>
</dbReference>
<dbReference type="InParanoid" id="A2EIQ4"/>
<protein>
    <submittedName>
        <fullName evidence="2">Uncharacterized protein</fullName>
    </submittedName>
</protein>
<dbReference type="EMBL" id="DS113399">
    <property type="protein sequence ID" value="EAY07481.1"/>
    <property type="molecule type" value="Genomic_DNA"/>
</dbReference>
<dbReference type="OrthoDB" id="10264343at2759"/>